<dbReference type="AlphaFoldDB" id="A0AAV5MFM7"/>
<evidence type="ECO:0000313" key="6">
    <source>
        <dbReference type="EMBL" id="GKV48685.1"/>
    </source>
</evidence>
<comment type="caution">
    <text evidence="6">The sequence shown here is derived from an EMBL/GenBank/DDBJ whole genome shotgun (WGS) entry which is preliminary data.</text>
</comment>
<proteinExistence type="predicted"/>
<dbReference type="Gene3D" id="3.30.200.20">
    <property type="entry name" value="Phosphorylase Kinase, domain 1"/>
    <property type="match status" value="1"/>
</dbReference>
<keyword evidence="1" id="KW-0732">Signal</keyword>
<dbReference type="Pfam" id="PF13963">
    <property type="entry name" value="Transpos_assoc"/>
    <property type="match status" value="1"/>
</dbReference>
<evidence type="ECO:0000256" key="1">
    <source>
        <dbReference type="ARBA" id="ARBA00022729"/>
    </source>
</evidence>
<reference evidence="6 7" key="1">
    <citation type="journal article" date="2021" name="Commun. Biol.">
        <title>The genome of Shorea leprosula (Dipterocarpaceae) highlights the ecological relevance of drought in aseasonal tropical rainforests.</title>
        <authorList>
            <person name="Ng K.K.S."/>
            <person name="Kobayashi M.J."/>
            <person name="Fawcett J.A."/>
            <person name="Hatakeyama M."/>
            <person name="Paape T."/>
            <person name="Ng C.H."/>
            <person name="Ang C.C."/>
            <person name="Tnah L.H."/>
            <person name="Lee C.T."/>
            <person name="Nishiyama T."/>
            <person name="Sese J."/>
            <person name="O'Brien M.J."/>
            <person name="Copetti D."/>
            <person name="Mohd Noor M.I."/>
            <person name="Ong R.C."/>
            <person name="Putra M."/>
            <person name="Sireger I.Z."/>
            <person name="Indrioko S."/>
            <person name="Kosugi Y."/>
            <person name="Izuno A."/>
            <person name="Isagi Y."/>
            <person name="Lee S.L."/>
            <person name="Shimizu K.K."/>
        </authorList>
    </citation>
    <scope>NUCLEOTIDE SEQUENCE [LARGE SCALE GENOMIC DNA]</scope>
    <source>
        <strain evidence="6">214</strain>
    </source>
</reference>
<dbReference type="Pfam" id="PF13960">
    <property type="entry name" value="DUF4218"/>
    <property type="match status" value="1"/>
</dbReference>
<dbReference type="InterPro" id="IPR051343">
    <property type="entry name" value="G-type_lectin_kinases/EP1-like"/>
</dbReference>
<dbReference type="SUPFAM" id="SSF51110">
    <property type="entry name" value="alpha-D-mannose-specific plant lectins"/>
    <property type="match status" value="1"/>
</dbReference>
<dbReference type="InterPro" id="IPR004242">
    <property type="entry name" value="Transposase_21"/>
</dbReference>
<accession>A0AAV5MFM7</accession>
<dbReference type="PANTHER" id="PTHR47976:SF108">
    <property type="entry name" value="G-TYPE LECTIN S-RECEPTOR-LIKE SERINE_THREONINE-PROTEIN KINASE LECRK1"/>
    <property type="match status" value="1"/>
</dbReference>
<dbReference type="Pfam" id="PF02992">
    <property type="entry name" value="Transposase_21"/>
    <property type="match status" value="1"/>
</dbReference>
<organism evidence="6 7">
    <name type="scientific">Rubroshorea leprosula</name>
    <dbReference type="NCBI Taxonomy" id="152421"/>
    <lineage>
        <taxon>Eukaryota</taxon>
        <taxon>Viridiplantae</taxon>
        <taxon>Streptophyta</taxon>
        <taxon>Embryophyta</taxon>
        <taxon>Tracheophyta</taxon>
        <taxon>Spermatophyta</taxon>
        <taxon>Magnoliopsida</taxon>
        <taxon>eudicotyledons</taxon>
        <taxon>Gunneridae</taxon>
        <taxon>Pentapetalae</taxon>
        <taxon>rosids</taxon>
        <taxon>malvids</taxon>
        <taxon>Malvales</taxon>
        <taxon>Dipterocarpaceae</taxon>
        <taxon>Rubroshorea</taxon>
    </lineage>
</organism>
<dbReference type="PANTHER" id="PTHR47976">
    <property type="entry name" value="G-TYPE LECTIN S-RECEPTOR-LIKE SERINE/THREONINE-PROTEIN KINASE SD2-5"/>
    <property type="match status" value="1"/>
</dbReference>
<dbReference type="Gene3D" id="2.90.10.10">
    <property type="entry name" value="Bulb-type lectin domain"/>
    <property type="match status" value="1"/>
</dbReference>
<protein>
    <recommendedName>
        <fullName evidence="5">Bulb-type lectin domain-containing protein</fullName>
    </recommendedName>
</protein>
<evidence type="ECO:0000313" key="7">
    <source>
        <dbReference type="Proteomes" id="UP001054252"/>
    </source>
</evidence>
<name>A0AAV5MFM7_9ROSI</name>
<dbReference type="InterPro" id="IPR036426">
    <property type="entry name" value="Bulb-type_lectin_dom_sf"/>
</dbReference>
<dbReference type="Proteomes" id="UP001054252">
    <property type="component" value="Unassembled WGS sequence"/>
</dbReference>
<evidence type="ECO:0000259" key="5">
    <source>
        <dbReference type="PROSITE" id="PS50927"/>
    </source>
</evidence>
<gene>
    <name evidence="6" type="ORF">SLEP1_g55489</name>
</gene>
<feature type="domain" description="Bulb-type lectin" evidence="5">
    <location>
        <begin position="2"/>
        <end position="121"/>
    </location>
</feature>
<keyword evidence="2" id="KW-1015">Disulfide bond</keyword>
<keyword evidence="7" id="KW-1185">Reference proteome</keyword>
<sequence>MTLGFSLTAALDKNDSWKSPSGDFAFGFQQIEAGMFMLAIWFDKIPEKTIIWSANGTNLVQPRSKIQLTTDGQFRLDDSQGKQVWATNLAGSGTVFSAAMLDSGNFVIFDLSGSIYLKAEDESILSNITSIGASSNNFYQRAILEYDGVFKQYVYPKNNSVADGRLMAWSSESHVPDNICMNITTQNTGSGACGFNSYCHLGNDERPICTCPPGYSPLDTDNEMKGCKQAFVPQECDGGQGADLFHIRELSSVNWWGGDCEYFNPVGEDWCRQRCLTDCFCAVAIYNTISECWMKKIPLSNGVQLNTDGTKALVKIRKGNSSTSVANGLKKQTKRRIIQPNREIQGGSLRSLTYKELEGATNNFKEELGKGACSTVYKGILAIGNNNLIVVSPVIAVAAGFWLLAIKLPAVGISGRFPSRSVRFGARSIASKPPRASILRFGVQFFVRFAISRPKAKSEIKCPCSKCKCRKWGNPEVISVHLCKHGFMNNYYTWYVHGETSSNTSEYNDGPMAEEPNSKAREFYDLLHAAEVHIGAGGQDVTVLQINPSFRKTAEHMTWHLTCREDADEVIHPMVYNLPPELCMKSEHIFLAMIIVGPKSPRKNIDVMLRPLIDELKELWTNEVETYDSFRQQNFIMKAALLWTISDFPDNIKNTVMDDKGCTKDNTNARLDLQLYCNRSELELIPQDDGAAIKPKATYVLTREQRALICQWLKELRFLDGYASNIARCVNMPELRLFGMKSHDCHVFMQRLLPIAFRDFLIDEVWGPLTEISNFFRALTAPIIQVSNMEMWEEKIVETICKLEKVFPLEFFDSMGHLAIHLPYEAKVGGPVQFRWMYPFERKGWFAACKIRARAIIDASSLSNGGNVYYQDDDPPMPQLVQPSTVLNDHVSLASQGGEEVVISEVMQLPYVTEEECVGEDDDEKEEFDGTETSEEEVPNYLTENMRRGTRGASFSRQQVDLEGEPQRSFHRLIRGPRRAEQLAVTQPPLADDQFTGDDATMEEDTEERNLEAELDGEFAVLDPELDAQLEEELSCAVPKTGRGMDKGDDVLADPSQREVLSLNCRGTFSHESWPEEKKRVTWENFQAAKRGGVRPTPLESYLLTHMTRRPDAPENAPPAWICPQAEQTYVRI</sequence>
<dbReference type="InterPro" id="IPR025452">
    <property type="entry name" value="DUF4218"/>
</dbReference>
<dbReference type="PROSITE" id="PS50927">
    <property type="entry name" value="BULB_LECTIN"/>
    <property type="match status" value="1"/>
</dbReference>
<dbReference type="CDD" id="cd01098">
    <property type="entry name" value="PAN_AP_plant"/>
    <property type="match status" value="1"/>
</dbReference>
<dbReference type="EMBL" id="BPVZ01000266">
    <property type="protein sequence ID" value="GKV48685.1"/>
    <property type="molecule type" value="Genomic_DNA"/>
</dbReference>
<evidence type="ECO:0000256" key="2">
    <source>
        <dbReference type="ARBA" id="ARBA00023157"/>
    </source>
</evidence>
<dbReference type="SMART" id="SM00108">
    <property type="entry name" value="B_lectin"/>
    <property type="match status" value="1"/>
</dbReference>
<evidence type="ECO:0000256" key="3">
    <source>
        <dbReference type="ARBA" id="ARBA00023180"/>
    </source>
</evidence>
<dbReference type="InterPro" id="IPR001480">
    <property type="entry name" value="Bulb-type_lectin_dom"/>
</dbReference>
<feature type="region of interest" description="Disordered" evidence="4">
    <location>
        <begin position="974"/>
        <end position="1003"/>
    </location>
</feature>
<evidence type="ECO:0000256" key="4">
    <source>
        <dbReference type="SAM" id="MobiDB-lite"/>
    </source>
</evidence>
<feature type="region of interest" description="Disordered" evidence="4">
    <location>
        <begin position="917"/>
        <end position="936"/>
    </location>
</feature>
<dbReference type="InterPro" id="IPR029480">
    <property type="entry name" value="Transpos_assoc"/>
</dbReference>
<keyword evidence="3" id="KW-0325">Glycoprotein</keyword>